<dbReference type="EMBL" id="CP036318">
    <property type="protein sequence ID" value="QDV56603.1"/>
    <property type="molecule type" value="Genomic_DNA"/>
</dbReference>
<feature type="region of interest" description="Disordered" evidence="1">
    <location>
        <begin position="84"/>
        <end position="104"/>
    </location>
</feature>
<gene>
    <name evidence="2" type="ORF">Mal33_25950</name>
</gene>
<accession>A0A518IU37</accession>
<dbReference type="RefSeq" id="WP_145285250.1">
    <property type="nucleotide sequence ID" value="NZ_CP036318.1"/>
</dbReference>
<evidence type="ECO:0000313" key="2">
    <source>
        <dbReference type="EMBL" id="QDV56603.1"/>
    </source>
</evidence>
<dbReference type="AlphaFoldDB" id="A0A518IU37"/>
<organism evidence="2 3">
    <name type="scientific">Rosistilla oblonga</name>
    <dbReference type="NCBI Taxonomy" id="2527990"/>
    <lineage>
        <taxon>Bacteria</taxon>
        <taxon>Pseudomonadati</taxon>
        <taxon>Planctomycetota</taxon>
        <taxon>Planctomycetia</taxon>
        <taxon>Pirellulales</taxon>
        <taxon>Pirellulaceae</taxon>
        <taxon>Rosistilla</taxon>
    </lineage>
</organism>
<name>A0A518IU37_9BACT</name>
<proteinExistence type="predicted"/>
<sequence length="422" mass="46817">MNTLLLVTDQPFWRRENGSQQRSWALLQFLKSQGFHATCFYMVPLTDSDILATRELGLQIVAFDPNGSWFAKRVQGIANMFGRRRRKAKRPASQAAGVSKSPPGTLQTYRWPAAPAQFQKLVARLHPDLVLCNYVIWGNLLEAFPSGQRPFLAVVDTQDVLHQRQQSFSRYGADHWIEITRDEEAQALGLFDLILAAQADEAKTLRAMVPEVDVVQVGHDHDRHARPDAIDPPRPLPDAPVRIGMIGSGNAANRDGLRWFIDEVWNNGLSAQNVELVVAGSLSDEMDGPTDSGSPQVRCLGVVQPLDAFYDQVDVVINPIRFGSGIKIKTIEAFRFGKPLVVHPHSTQGLSEAAKEAVLVADTAAEFSAACQRLVDSAAMRREMSQRMLQFDRTELSAKSVYSDLVAWLRQHDLCVASGRPA</sequence>
<protein>
    <recommendedName>
        <fullName evidence="4">Glycosyl transferases group 1</fullName>
    </recommendedName>
</protein>
<evidence type="ECO:0000313" key="3">
    <source>
        <dbReference type="Proteomes" id="UP000316770"/>
    </source>
</evidence>
<dbReference type="Pfam" id="PF13692">
    <property type="entry name" value="Glyco_trans_1_4"/>
    <property type="match status" value="1"/>
</dbReference>
<evidence type="ECO:0000256" key="1">
    <source>
        <dbReference type="SAM" id="MobiDB-lite"/>
    </source>
</evidence>
<reference evidence="2 3" key="1">
    <citation type="submission" date="2019-02" db="EMBL/GenBank/DDBJ databases">
        <title>Deep-cultivation of Planctomycetes and their phenomic and genomic characterization uncovers novel biology.</title>
        <authorList>
            <person name="Wiegand S."/>
            <person name="Jogler M."/>
            <person name="Boedeker C."/>
            <person name="Pinto D."/>
            <person name="Vollmers J."/>
            <person name="Rivas-Marin E."/>
            <person name="Kohn T."/>
            <person name="Peeters S.H."/>
            <person name="Heuer A."/>
            <person name="Rast P."/>
            <person name="Oberbeckmann S."/>
            <person name="Bunk B."/>
            <person name="Jeske O."/>
            <person name="Meyerdierks A."/>
            <person name="Storesund J.E."/>
            <person name="Kallscheuer N."/>
            <person name="Luecker S."/>
            <person name="Lage O.M."/>
            <person name="Pohl T."/>
            <person name="Merkel B.J."/>
            <person name="Hornburger P."/>
            <person name="Mueller R.-W."/>
            <person name="Bruemmer F."/>
            <person name="Labrenz M."/>
            <person name="Spormann A.M."/>
            <person name="Op den Camp H."/>
            <person name="Overmann J."/>
            <person name="Amann R."/>
            <person name="Jetten M.S.M."/>
            <person name="Mascher T."/>
            <person name="Medema M.H."/>
            <person name="Devos D.P."/>
            <person name="Kaster A.-K."/>
            <person name="Ovreas L."/>
            <person name="Rohde M."/>
            <person name="Galperin M.Y."/>
            <person name="Jogler C."/>
        </authorList>
    </citation>
    <scope>NUCLEOTIDE SEQUENCE [LARGE SCALE GENOMIC DNA]</scope>
    <source>
        <strain evidence="2 3">Mal33</strain>
    </source>
</reference>
<keyword evidence="3" id="KW-1185">Reference proteome</keyword>
<dbReference type="Proteomes" id="UP000316770">
    <property type="component" value="Chromosome"/>
</dbReference>
<dbReference type="Gene3D" id="3.40.50.2000">
    <property type="entry name" value="Glycogen Phosphorylase B"/>
    <property type="match status" value="1"/>
</dbReference>
<dbReference type="SUPFAM" id="SSF53756">
    <property type="entry name" value="UDP-Glycosyltransferase/glycogen phosphorylase"/>
    <property type="match status" value="1"/>
</dbReference>
<evidence type="ECO:0008006" key="4">
    <source>
        <dbReference type="Google" id="ProtNLM"/>
    </source>
</evidence>